<accession>A0A0R2FXN3</accession>
<dbReference type="OrthoDB" id="9876900at2"/>
<feature type="transmembrane region" description="Helical" evidence="1">
    <location>
        <begin position="52"/>
        <end position="73"/>
    </location>
</feature>
<feature type="transmembrane region" description="Helical" evidence="1">
    <location>
        <begin position="160"/>
        <end position="181"/>
    </location>
</feature>
<proteinExistence type="predicted"/>
<organism evidence="2 3">
    <name type="scientific">Weissella halotolerans DSM 20190</name>
    <dbReference type="NCBI Taxonomy" id="1123500"/>
    <lineage>
        <taxon>Bacteria</taxon>
        <taxon>Bacillati</taxon>
        <taxon>Bacillota</taxon>
        <taxon>Bacilli</taxon>
        <taxon>Lactobacillales</taxon>
        <taxon>Lactobacillaceae</taxon>
        <taxon>Weissella</taxon>
    </lineage>
</organism>
<feature type="transmembrane region" description="Helical" evidence="1">
    <location>
        <begin position="21"/>
        <end position="40"/>
    </location>
</feature>
<comment type="caution">
    <text evidence="2">The sequence shown here is derived from an EMBL/GenBank/DDBJ whole genome shotgun (WGS) entry which is preliminary data.</text>
</comment>
<evidence type="ECO:0000313" key="3">
    <source>
        <dbReference type="Proteomes" id="UP000051296"/>
    </source>
</evidence>
<dbReference type="PATRIC" id="fig|1123500.6.peg.751"/>
<dbReference type="STRING" id="1123500.GCA_000420365_00681"/>
<reference evidence="2 3" key="1">
    <citation type="journal article" date="2015" name="Genome Announc.">
        <title>Expanding the biotechnology potential of lactobacilli through comparative genomics of 213 strains and associated genera.</title>
        <authorList>
            <person name="Sun Z."/>
            <person name="Harris H.M."/>
            <person name="McCann A."/>
            <person name="Guo C."/>
            <person name="Argimon S."/>
            <person name="Zhang W."/>
            <person name="Yang X."/>
            <person name="Jeffery I.B."/>
            <person name="Cooney J.C."/>
            <person name="Kagawa T.F."/>
            <person name="Liu W."/>
            <person name="Song Y."/>
            <person name="Salvetti E."/>
            <person name="Wrobel A."/>
            <person name="Rasinkangas P."/>
            <person name="Parkhill J."/>
            <person name="Rea M.C."/>
            <person name="O'Sullivan O."/>
            <person name="Ritari J."/>
            <person name="Douillard F.P."/>
            <person name="Paul Ross R."/>
            <person name="Yang R."/>
            <person name="Briner A.E."/>
            <person name="Felis G.E."/>
            <person name="de Vos W.M."/>
            <person name="Barrangou R."/>
            <person name="Klaenhammer T.R."/>
            <person name="Caufield P.W."/>
            <person name="Cui Y."/>
            <person name="Zhang H."/>
            <person name="O'Toole P.W."/>
        </authorList>
    </citation>
    <scope>NUCLEOTIDE SEQUENCE [LARGE SCALE GENOMIC DNA]</scope>
    <source>
        <strain evidence="2 3">DSM 20190</strain>
    </source>
</reference>
<protein>
    <submittedName>
        <fullName evidence="2">Uncharacterized protein</fullName>
    </submittedName>
</protein>
<evidence type="ECO:0000256" key="1">
    <source>
        <dbReference type="SAM" id="Phobius"/>
    </source>
</evidence>
<feature type="transmembrane region" description="Helical" evidence="1">
    <location>
        <begin position="187"/>
        <end position="205"/>
    </location>
</feature>
<feature type="transmembrane region" description="Helical" evidence="1">
    <location>
        <begin position="93"/>
        <end position="119"/>
    </location>
</feature>
<dbReference type="EMBL" id="JQAX01000002">
    <property type="protein sequence ID" value="KRN32395.1"/>
    <property type="molecule type" value="Genomic_DNA"/>
</dbReference>
<dbReference type="AlphaFoldDB" id="A0A0R2FXN3"/>
<keyword evidence="1" id="KW-0812">Transmembrane</keyword>
<keyword evidence="1" id="KW-0472">Membrane</keyword>
<sequence>MISNKKLIQLIGRDSYRPLWQMVKIFSLILVIATVIVFHSQWDKGGNSILDAWLITTCTLLFLATFLYIVMAIKQVVTSWQASQFVLLPVSRFRLFTVNLFVRWLVFFSNLLLISAIILSGGYAGRHDGKSIQIFVEMTNLSLIWSQLGYNFVMFTDSSIGLFLFINFVGYAVALGVRQLLGTSSKLVQSLIFIIVLLGVVIVLASPQLSYGGDSLLITILIDFIGDMVIIALTYLLFTKWNTAN</sequence>
<dbReference type="InParanoid" id="A0A0R2FXN3"/>
<feature type="transmembrane region" description="Helical" evidence="1">
    <location>
        <begin position="217"/>
        <end position="238"/>
    </location>
</feature>
<name>A0A0R2FXN3_9LACO</name>
<gene>
    <name evidence="2" type="ORF">IV68_GL000746</name>
</gene>
<keyword evidence="3" id="KW-1185">Reference proteome</keyword>
<keyword evidence="1" id="KW-1133">Transmembrane helix</keyword>
<evidence type="ECO:0000313" key="2">
    <source>
        <dbReference type="EMBL" id="KRN32395.1"/>
    </source>
</evidence>
<dbReference type="Proteomes" id="UP000051296">
    <property type="component" value="Unassembled WGS sequence"/>
</dbReference>
<dbReference type="RefSeq" id="WP_022791458.1">
    <property type="nucleotide sequence ID" value="NZ_ATUU01000002.1"/>
</dbReference>